<gene>
    <name evidence="2" type="ORF">CC1G_11912</name>
</gene>
<dbReference type="VEuPathDB" id="FungiDB:CC1G_11912"/>
<evidence type="ECO:0008006" key="4">
    <source>
        <dbReference type="Google" id="ProtNLM"/>
    </source>
</evidence>
<dbReference type="InParanoid" id="A8NDD5"/>
<evidence type="ECO:0000313" key="2">
    <source>
        <dbReference type="EMBL" id="EAU89072.1"/>
    </source>
</evidence>
<dbReference type="AlphaFoldDB" id="A8NDD5"/>
<feature type="chain" id="PRO_5002726424" description="Secreted protein" evidence="1">
    <location>
        <begin position="18"/>
        <end position="175"/>
    </location>
</feature>
<protein>
    <recommendedName>
        <fullName evidence="4">Secreted protein</fullName>
    </recommendedName>
</protein>
<reference evidence="2 3" key="1">
    <citation type="journal article" date="2010" name="Proc. Natl. Acad. Sci. U.S.A.">
        <title>Insights into evolution of multicellular fungi from the assembled chromosomes of the mushroom Coprinopsis cinerea (Coprinus cinereus).</title>
        <authorList>
            <person name="Stajich J.E."/>
            <person name="Wilke S.K."/>
            <person name="Ahren D."/>
            <person name="Au C.H."/>
            <person name="Birren B.W."/>
            <person name="Borodovsky M."/>
            <person name="Burns C."/>
            <person name="Canback B."/>
            <person name="Casselton L.A."/>
            <person name="Cheng C.K."/>
            <person name="Deng J."/>
            <person name="Dietrich F.S."/>
            <person name="Fargo D.C."/>
            <person name="Farman M.L."/>
            <person name="Gathman A.C."/>
            <person name="Goldberg J."/>
            <person name="Guigo R."/>
            <person name="Hoegger P.J."/>
            <person name="Hooker J.B."/>
            <person name="Huggins A."/>
            <person name="James T.Y."/>
            <person name="Kamada T."/>
            <person name="Kilaru S."/>
            <person name="Kodira C."/>
            <person name="Kues U."/>
            <person name="Kupfer D."/>
            <person name="Kwan H.S."/>
            <person name="Lomsadze A."/>
            <person name="Li W."/>
            <person name="Lilly W.W."/>
            <person name="Ma L.J."/>
            <person name="Mackey A.J."/>
            <person name="Manning G."/>
            <person name="Martin F."/>
            <person name="Muraguchi H."/>
            <person name="Natvig D.O."/>
            <person name="Palmerini H."/>
            <person name="Ramesh M.A."/>
            <person name="Rehmeyer C.J."/>
            <person name="Roe B.A."/>
            <person name="Shenoy N."/>
            <person name="Stanke M."/>
            <person name="Ter-Hovhannisyan V."/>
            <person name="Tunlid A."/>
            <person name="Velagapudi R."/>
            <person name="Vision T.J."/>
            <person name="Zeng Q."/>
            <person name="Zolan M.E."/>
            <person name="Pukkila P.J."/>
        </authorList>
    </citation>
    <scope>NUCLEOTIDE SEQUENCE [LARGE SCALE GENOMIC DNA]</scope>
    <source>
        <strain evidence="3">Okayama-7 / 130 / ATCC MYA-4618 / FGSC 9003</strain>
    </source>
</reference>
<organism evidence="2 3">
    <name type="scientific">Coprinopsis cinerea (strain Okayama-7 / 130 / ATCC MYA-4618 / FGSC 9003)</name>
    <name type="common">Inky cap fungus</name>
    <name type="synonym">Hormographiella aspergillata</name>
    <dbReference type="NCBI Taxonomy" id="240176"/>
    <lineage>
        <taxon>Eukaryota</taxon>
        <taxon>Fungi</taxon>
        <taxon>Dikarya</taxon>
        <taxon>Basidiomycota</taxon>
        <taxon>Agaricomycotina</taxon>
        <taxon>Agaricomycetes</taxon>
        <taxon>Agaricomycetidae</taxon>
        <taxon>Agaricales</taxon>
        <taxon>Agaricineae</taxon>
        <taxon>Psathyrellaceae</taxon>
        <taxon>Coprinopsis</taxon>
    </lineage>
</organism>
<evidence type="ECO:0000256" key="1">
    <source>
        <dbReference type="SAM" id="SignalP"/>
    </source>
</evidence>
<dbReference type="GeneID" id="6009238"/>
<dbReference type="STRING" id="240176.A8NDD5"/>
<sequence length="175" mass="18501">MIQRLLHLALLASAAFALPQGNLPAIDALDRLPVIDECPEVTPGPGLPSLESLNLTSADLCKPPEEFIASLGEVEEEPRLAKRYTPWCGGSSVVTLSNALSCYNYLYALGDTACVVPPSGSRFCTASGWLPAAWYGTSVDGTTTQSTCRDVARGGAWVINNCGMRIPTSPPVDTC</sequence>
<dbReference type="OrthoDB" id="2686356at2759"/>
<dbReference type="EMBL" id="AACS02000009">
    <property type="protein sequence ID" value="EAU89072.1"/>
    <property type="molecule type" value="Genomic_DNA"/>
</dbReference>
<comment type="caution">
    <text evidence="2">The sequence shown here is derived from an EMBL/GenBank/DDBJ whole genome shotgun (WGS) entry which is preliminary data.</text>
</comment>
<accession>A8NDD5</accession>
<evidence type="ECO:0000313" key="3">
    <source>
        <dbReference type="Proteomes" id="UP000001861"/>
    </source>
</evidence>
<feature type="signal peptide" evidence="1">
    <location>
        <begin position="1"/>
        <end position="17"/>
    </location>
</feature>
<name>A8NDD5_COPC7</name>
<dbReference type="RefSeq" id="XP_001832748.1">
    <property type="nucleotide sequence ID" value="XM_001832696.1"/>
</dbReference>
<keyword evidence="3" id="KW-1185">Reference proteome</keyword>
<dbReference type="OMA" id="HCTRPDE"/>
<proteinExistence type="predicted"/>
<dbReference type="eggNOG" id="ENOG502SSJ2">
    <property type="taxonomic scope" value="Eukaryota"/>
</dbReference>
<dbReference type="KEGG" id="cci:CC1G_11912"/>
<keyword evidence="1" id="KW-0732">Signal</keyword>
<dbReference type="Proteomes" id="UP000001861">
    <property type="component" value="Unassembled WGS sequence"/>
</dbReference>